<reference evidence="1" key="2">
    <citation type="journal article" date="2015" name="Fish Shellfish Immunol.">
        <title>Early steps in the European eel (Anguilla anguilla)-Vibrio vulnificus interaction in the gills: Role of the RtxA13 toxin.</title>
        <authorList>
            <person name="Callol A."/>
            <person name="Pajuelo D."/>
            <person name="Ebbesson L."/>
            <person name="Teles M."/>
            <person name="MacKenzie S."/>
            <person name="Amaro C."/>
        </authorList>
    </citation>
    <scope>NUCLEOTIDE SEQUENCE</scope>
</reference>
<sequence length="19" mass="1924">MLLLPAALQTNVSPAANVT</sequence>
<protein>
    <submittedName>
        <fullName evidence="1">Uncharacterized protein</fullName>
    </submittedName>
</protein>
<accession>A0A0E9T9V6</accession>
<organism evidence="1">
    <name type="scientific">Anguilla anguilla</name>
    <name type="common">European freshwater eel</name>
    <name type="synonym">Muraena anguilla</name>
    <dbReference type="NCBI Taxonomy" id="7936"/>
    <lineage>
        <taxon>Eukaryota</taxon>
        <taxon>Metazoa</taxon>
        <taxon>Chordata</taxon>
        <taxon>Craniata</taxon>
        <taxon>Vertebrata</taxon>
        <taxon>Euteleostomi</taxon>
        <taxon>Actinopterygii</taxon>
        <taxon>Neopterygii</taxon>
        <taxon>Teleostei</taxon>
        <taxon>Anguilliformes</taxon>
        <taxon>Anguillidae</taxon>
        <taxon>Anguilla</taxon>
    </lineage>
</organism>
<evidence type="ECO:0000313" key="1">
    <source>
        <dbReference type="EMBL" id="JAH49665.1"/>
    </source>
</evidence>
<name>A0A0E9T9V6_ANGAN</name>
<dbReference type="AlphaFoldDB" id="A0A0E9T9V6"/>
<reference evidence="1" key="1">
    <citation type="submission" date="2014-11" db="EMBL/GenBank/DDBJ databases">
        <authorList>
            <person name="Amaro Gonzalez C."/>
        </authorList>
    </citation>
    <scope>NUCLEOTIDE SEQUENCE</scope>
</reference>
<proteinExistence type="predicted"/>
<dbReference type="EMBL" id="GBXM01058912">
    <property type="protein sequence ID" value="JAH49665.1"/>
    <property type="molecule type" value="Transcribed_RNA"/>
</dbReference>